<sequence>MADLTYLRRAATAVLWPGFLGTTVPPWLARALDDGLPGVVLFGQNIDPHDPERVRELTRSLHAWGPHVMVASDEEGGTVTRLDQRLGSPLPSHAQLGRIDDTARTREVGVALGTRCTEVGIDVVLGPVADVNTDPRNPVIGVRSFGGDPALVARHVTAMVQGLHAAGARACAKHFPGHGDTVVDSHVGSPVFRGSLQDLQTVHLPPFRAAIAAGVDALMTAHLTVPPLGAGPATLSARVAELAREEGFTGVIVTDALDMAAISATVGPGEGAVAALRAGADLLCVGNPANPGRVAGSDEEDFLRMREAITDAVLAGRLPLSRLQEAGARVAALGHRCGGIRGRAGRHDRDFRPLVREVLARTAQDVQPVGGGPVRAVLDLRPRPTMAVEHRPPHLLDALARAGLERVALIRSAADLPREGGIVLCDDLHEGGEQRDALRGVLAHAPGSLVVNLGLPAVLPEGVLAITTLGDSRVTADVVAELVAGSR</sequence>
<dbReference type="Gene3D" id="3.20.20.300">
    <property type="entry name" value="Glycoside hydrolase, family 3, N-terminal domain"/>
    <property type="match status" value="1"/>
</dbReference>
<feature type="domain" description="Glycoside hydrolase family 3 N-terminal" evidence="4">
    <location>
        <begin position="35"/>
        <end position="332"/>
    </location>
</feature>
<dbReference type="OrthoDB" id="9805821at2"/>
<dbReference type="GO" id="GO:0009254">
    <property type="term" value="P:peptidoglycan turnover"/>
    <property type="evidence" value="ECO:0007669"/>
    <property type="project" value="TreeGrafter"/>
</dbReference>
<dbReference type="SUPFAM" id="SSF51445">
    <property type="entry name" value="(Trans)glycosidases"/>
    <property type="match status" value="1"/>
</dbReference>
<evidence type="ECO:0000313" key="5">
    <source>
        <dbReference type="EMBL" id="PFG20062.1"/>
    </source>
</evidence>
<dbReference type="InterPro" id="IPR001764">
    <property type="entry name" value="Glyco_hydro_3_N"/>
</dbReference>
<evidence type="ECO:0000256" key="3">
    <source>
        <dbReference type="ARBA" id="ARBA00023295"/>
    </source>
</evidence>
<dbReference type="GO" id="GO:0005975">
    <property type="term" value="P:carbohydrate metabolic process"/>
    <property type="evidence" value="ECO:0007669"/>
    <property type="project" value="InterPro"/>
</dbReference>
<dbReference type="RefSeq" id="WP_098469098.1">
    <property type="nucleotide sequence ID" value="NZ_PDJD01000001.1"/>
</dbReference>
<gene>
    <name evidence="5" type="ORF">ATL40_1645</name>
</gene>
<keyword evidence="3" id="KW-0326">Glycosidase</keyword>
<accession>A0A2A9D288</accession>
<dbReference type="PANTHER" id="PTHR30480:SF16">
    <property type="entry name" value="GLYCOSIDE HYDROLASE FAMILY 3 DOMAIN PROTEIN"/>
    <property type="match status" value="1"/>
</dbReference>
<reference evidence="5 6" key="1">
    <citation type="submission" date="2017-10" db="EMBL/GenBank/DDBJ databases">
        <title>Sequencing the genomes of 1000 actinobacteria strains.</title>
        <authorList>
            <person name="Klenk H.-P."/>
        </authorList>
    </citation>
    <scope>NUCLEOTIDE SEQUENCE [LARGE SCALE GENOMIC DNA]</scope>
    <source>
        <strain evidence="5 6">DSM 21801</strain>
    </source>
</reference>
<dbReference type="GO" id="GO:0004553">
    <property type="term" value="F:hydrolase activity, hydrolyzing O-glycosyl compounds"/>
    <property type="evidence" value="ECO:0007669"/>
    <property type="project" value="InterPro"/>
</dbReference>
<evidence type="ECO:0000313" key="6">
    <source>
        <dbReference type="Proteomes" id="UP000224915"/>
    </source>
</evidence>
<dbReference type="Proteomes" id="UP000224915">
    <property type="component" value="Unassembled WGS sequence"/>
</dbReference>
<keyword evidence="6" id="KW-1185">Reference proteome</keyword>
<keyword evidence="2" id="KW-0378">Hydrolase</keyword>
<dbReference type="PANTHER" id="PTHR30480">
    <property type="entry name" value="BETA-HEXOSAMINIDASE-RELATED"/>
    <property type="match status" value="1"/>
</dbReference>
<comment type="caution">
    <text evidence="5">The sequence shown here is derived from an EMBL/GenBank/DDBJ whole genome shotgun (WGS) entry which is preliminary data.</text>
</comment>
<dbReference type="EMBL" id="PDJD01000001">
    <property type="protein sequence ID" value="PFG20062.1"/>
    <property type="molecule type" value="Genomic_DNA"/>
</dbReference>
<dbReference type="AlphaFoldDB" id="A0A2A9D288"/>
<dbReference type="InterPro" id="IPR036962">
    <property type="entry name" value="Glyco_hydro_3_N_sf"/>
</dbReference>
<comment type="similarity">
    <text evidence="1">Belongs to the glycosyl hydrolase 3 family.</text>
</comment>
<dbReference type="InterPro" id="IPR017853">
    <property type="entry name" value="GH"/>
</dbReference>
<organism evidence="5 6">
    <name type="scientific">Serinibacter salmoneus</name>
    <dbReference type="NCBI Taxonomy" id="556530"/>
    <lineage>
        <taxon>Bacteria</taxon>
        <taxon>Bacillati</taxon>
        <taxon>Actinomycetota</taxon>
        <taxon>Actinomycetes</taxon>
        <taxon>Micrococcales</taxon>
        <taxon>Beutenbergiaceae</taxon>
        <taxon>Serinibacter</taxon>
    </lineage>
</organism>
<dbReference type="InterPro" id="IPR050226">
    <property type="entry name" value="NagZ_Beta-hexosaminidase"/>
</dbReference>
<evidence type="ECO:0000259" key="4">
    <source>
        <dbReference type="Pfam" id="PF00933"/>
    </source>
</evidence>
<proteinExistence type="inferred from homology"/>
<protein>
    <submittedName>
        <fullName evidence="5">Beta-N-acetylhexosaminidase</fullName>
    </submittedName>
</protein>
<evidence type="ECO:0000256" key="1">
    <source>
        <dbReference type="ARBA" id="ARBA00005336"/>
    </source>
</evidence>
<name>A0A2A9D288_9MICO</name>
<evidence type="ECO:0000256" key="2">
    <source>
        <dbReference type="ARBA" id="ARBA00022801"/>
    </source>
</evidence>
<dbReference type="Pfam" id="PF00933">
    <property type="entry name" value="Glyco_hydro_3"/>
    <property type="match status" value="1"/>
</dbReference>